<name>A0A547QB53_9RHOB</name>
<feature type="binding site" evidence="6">
    <location>
        <position position="119"/>
    </location>
    <ligand>
        <name>substrate</name>
    </ligand>
</feature>
<organism evidence="10 11">
    <name type="scientific">Palleronia caenipelagi</name>
    <dbReference type="NCBI Taxonomy" id="2489174"/>
    <lineage>
        <taxon>Bacteria</taxon>
        <taxon>Pseudomonadati</taxon>
        <taxon>Pseudomonadota</taxon>
        <taxon>Alphaproteobacteria</taxon>
        <taxon>Rhodobacterales</taxon>
        <taxon>Roseobacteraceae</taxon>
        <taxon>Palleronia</taxon>
    </lineage>
</organism>
<feature type="binding site" evidence="6">
    <location>
        <position position="54"/>
    </location>
    <ligand>
        <name>substrate</name>
    </ligand>
</feature>
<dbReference type="PIRSF" id="PIRSF000190">
    <property type="entry name" value="Pyd_amn-ph_oxd"/>
    <property type="match status" value="1"/>
</dbReference>
<accession>A0A547QB53</accession>
<evidence type="ECO:0000256" key="6">
    <source>
        <dbReference type="HAMAP-Rule" id="MF_01629"/>
    </source>
</evidence>
<dbReference type="GO" id="GO:0004733">
    <property type="term" value="F:pyridoxamine phosphate oxidase activity"/>
    <property type="evidence" value="ECO:0007669"/>
    <property type="project" value="UniProtKB-UniRule"/>
</dbReference>
<sequence length="201" mass="23097">MSEKTSIFGADNPFQLIRSWMAEAEVSEPNDPNAISLATVDENGMPNVRVVLLKEIEESSFVFYTNYRSVKGQELEASGKAAFNLYWKTLGRQIRVRGIISKEDTNQADRYFASRDLGSRWGAWASQQSQPLKDRATLMAQVEDVRERFGENVPRPSHWGGYRLTPHEIEFWQAGDSRLHDREVWKQLAGDNFWEAKRLSP</sequence>
<feature type="binding site" evidence="6 7">
    <location>
        <position position="93"/>
    </location>
    <ligand>
        <name>FMN</name>
        <dbReference type="ChEBI" id="CHEBI:58210"/>
    </ligand>
</feature>
<dbReference type="UniPathway" id="UPA01068">
    <property type="reaction ID" value="UER00304"/>
</dbReference>
<feature type="binding site" evidence="6 7">
    <location>
        <begin position="64"/>
        <end position="65"/>
    </location>
    <ligand>
        <name>FMN</name>
        <dbReference type="ChEBI" id="CHEBI:58210"/>
    </ligand>
</feature>
<evidence type="ECO:0000256" key="5">
    <source>
        <dbReference type="ARBA" id="ARBA00023096"/>
    </source>
</evidence>
<keyword evidence="3 6" id="KW-0288">FMN</keyword>
<dbReference type="InterPro" id="IPR011576">
    <property type="entry name" value="Pyridox_Oxase_N"/>
</dbReference>
<dbReference type="GO" id="GO:0008615">
    <property type="term" value="P:pyridoxine biosynthetic process"/>
    <property type="evidence" value="ECO:0007669"/>
    <property type="project" value="UniProtKB-UniRule"/>
</dbReference>
<dbReference type="EMBL" id="VFSV01000001">
    <property type="protein sequence ID" value="TRD23619.1"/>
    <property type="molecule type" value="Genomic_DNA"/>
</dbReference>
<dbReference type="Proteomes" id="UP000318590">
    <property type="component" value="Unassembled WGS sequence"/>
</dbReference>
<dbReference type="InterPro" id="IPR000659">
    <property type="entry name" value="Pyridox_Oxase"/>
</dbReference>
<comment type="function">
    <text evidence="6">Catalyzes the oxidation of either pyridoxine 5'-phosphate (PNP) or pyridoxamine 5'-phosphate (PMP) into pyridoxal 5'-phosphate (PLP).</text>
</comment>
<feature type="binding site" evidence="6">
    <location>
        <position position="115"/>
    </location>
    <ligand>
        <name>substrate</name>
    </ligand>
</feature>
<dbReference type="Pfam" id="PF10590">
    <property type="entry name" value="PNP_phzG_C"/>
    <property type="match status" value="1"/>
</dbReference>
<dbReference type="InterPro" id="IPR019576">
    <property type="entry name" value="Pyridoxamine_oxidase_dimer_C"/>
</dbReference>
<proteinExistence type="inferred from homology"/>
<comment type="caution">
    <text evidence="6">Lacks conserved residue(s) required for the propagation of feature annotation.</text>
</comment>
<evidence type="ECO:0000256" key="7">
    <source>
        <dbReference type="PIRSR" id="PIRSR000190-2"/>
    </source>
</evidence>
<dbReference type="EC" id="1.4.3.5" evidence="6"/>
<comment type="cofactor">
    <cofactor evidence="6 7">
        <name>FMN</name>
        <dbReference type="ChEBI" id="CHEBI:58210"/>
    </cofactor>
    <text evidence="6 7">Binds 1 FMN per subunit.</text>
</comment>
<feature type="domain" description="Pyridoxamine 5'-phosphate oxidase N-terminal" evidence="8">
    <location>
        <begin position="28"/>
        <end position="147"/>
    </location>
</feature>
<keyword evidence="4 6" id="KW-0560">Oxidoreductase</keyword>
<feature type="binding site" evidence="6 7">
    <location>
        <begin position="128"/>
        <end position="129"/>
    </location>
    <ligand>
        <name>FMN</name>
        <dbReference type="ChEBI" id="CHEBI:58210"/>
    </ligand>
</feature>
<gene>
    <name evidence="6 10" type="primary">pdxH</name>
    <name evidence="10" type="ORF">FEV53_00965</name>
</gene>
<feature type="binding site" evidence="6">
    <location>
        <begin position="178"/>
        <end position="180"/>
    </location>
    <ligand>
        <name>substrate</name>
    </ligand>
</feature>
<dbReference type="HAMAP" id="MF_01629">
    <property type="entry name" value="PdxH"/>
    <property type="match status" value="1"/>
</dbReference>
<dbReference type="InterPro" id="IPR019740">
    <property type="entry name" value="Pyridox_Oxase_CS"/>
</dbReference>
<comment type="similarity">
    <text evidence="1 6">Belongs to the pyridoxamine 5'-phosphate oxidase family.</text>
</comment>
<comment type="pathway">
    <text evidence="6">Cofactor metabolism; pyridoxal 5'-phosphate salvage; pyridoxal 5'-phosphate from pyridoxamine 5'-phosphate: step 1/1.</text>
</comment>
<dbReference type="GO" id="GO:0010181">
    <property type="term" value="F:FMN binding"/>
    <property type="evidence" value="ECO:0007669"/>
    <property type="project" value="UniProtKB-UniRule"/>
</dbReference>
<keyword evidence="11" id="KW-1185">Reference proteome</keyword>
<dbReference type="NCBIfam" id="TIGR00558">
    <property type="entry name" value="pdxH"/>
    <property type="match status" value="1"/>
</dbReference>
<comment type="catalytic activity">
    <reaction evidence="6">
        <text>pyridoxine 5'-phosphate + O2 = pyridoxal 5'-phosphate + H2O2</text>
        <dbReference type="Rhea" id="RHEA:15149"/>
        <dbReference type="ChEBI" id="CHEBI:15379"/>
        <dbReference type="ChEBI" id="CHEBI:16240"/>
        <dbReference type="ChEBI" id="CHEBI:58589"/>
        <dbReference type="ChEBI" id="CHEBI:597326"/>
        <dbReference type="EC" id="1.4.3.5"/>
    </reaction>
</comment>
<dbReference type="SUPFAM" id="SSF50475">
    <property type="entry name" value="FMN-binding split barrel"/>
    <property type="match status" value="1"/>
</dbReference>
<keyword evidence="2 6" id="KW-0285">Flavoprotein</keyword>
<comment type="catalytic activity">
    <reaction evidence="6">
        <text>pyridoxamine 5'-phosphate + O2 + H2O = pyridoxal 5'-phosphate + H2O2 + NH4(+)</text>
        <dbReference type="Rhea" id="RHEA:15817"/>
        <dbReference type="ChEBI" id="CHEBI:15377"/>
        <dbReference type="ChEBI" id="CHEBI:15379"/>
        <dbReference type="ChEBI" id="CHEBI:16240"/>
        <dbReference type="ChEBI" id="CHEBI:28938"/>
        <dbReference type="ChEBI" id="CHEBI:58451"/>
        <dbReference type="ChEBI" id="CHEBI:597326"/>
        <dbReference type="EC" id="1.4.3.5"/>
    </reaction>
</comment>
<feature type="binding site" evidence="6 7">
    <location>
        <position position="172"/>
    </location>
    <ligand>
        <name>FMN</name>
        <dbReference type="ChEBI" id="CHEBI:58210"/>
    </ligand>
</feature>
<dbReference type="AlphaFoldDB" id="A0A547QB53"/>
<feature type="binding site" evidence="6 7">
    <location>
        <position position="71"/>
    </location>
    <ligand>
        <name>FMN</name>
        <dbReference type="ChEBI" id="CHEBI:58210"/>
    </ligand>
</feature>
<feature type="domain" description="Pyridoxine 5'-phosphate oxidase dimerisation C-terminal" evidence="9">
    <location>
        <begin position="159"/>
        <end position="201"/>
    </location>
</feature>
<dbReference type="Pfam" id="PF01243">
    <property type="entry name" value="PNPOx_N"/>
    <property type="match status" value="1"/>
</dbReference>
<feature type="binding site" evidence="6 7">
    <location>
        <position position="182"/>
    </location>
    <ligand>
        <name>FMN</name>
        <dbReference type="ChEBI" id="CHEBI:58210"/>
    </ligand>
</feature>
<dbReference type="PANTHER" id="PTHR10851:SF0">
    <property type="entry name" value="PYRIDOXINE-5'-PHOSPHATE OXIDASE"/>
    <property type="match status" value="1"/>
</dbReference>
<dbReference type="Gene3D" id="2.30.110.10">
    <property type="entry name" value="Electron Transport, Fmn-binding Protein, Chain A"/>
    <property type="match status" value="1"/>
</dbReference>
<protein>
    <recommendedName>
        <fullName evidence="6">Pyridoxine/pyridoxamine 5'-phosphate oxidase</fullName>
        <ecNumber evidence="6">1.4.3.5</ecNumber>
    </recommendedName>
    <alternativeName>
        <fullName evidence="6">PNP/PMP oxidase</fullName>
        <shortName evidence="6">PNPOx</shortName>
    </alternativeName>
    <alternativeName>
        <fullName evidence="6">Pyridoxal 5'-phosphate synthase</fullName>
    </alternativeName>
</protein>
<feature type="binding site" evidence="6 7">
    <location>
        <begin position="49"/>
        <end position="54"/>
    </location>
    <ligand>
        <name>FMN</name>
        <dbReference type="ChEBI" id="CHEBI:58210"/>
    </ligand>
</feature>
<evidence type="ECO:0000256" key="3">
    <source>
        <dbReference type="ARBA" id="ARBA00022643"/>
    </source>
</evidence>
<evidence type="ECO:0000259" key="9">
    <source>
        <dbReference type="Pfam" id="PF10590"/>
    </source>
</evidence>
<feature type="binding site" evidence="6">
    <location>
        <position position="111"/>
    </location>
    <ligand>
        <name>substrate</name>
    </ligand>
</feature>
<evidence type="ECO:0000256" key="4">
    <source>
        <dbReference type="ARBA" id="ARBA00023002"/>
    </source>
</evidence>
<dbReference type="NCBIfam" id="NF004231">
    <property type="entry name" value="PRK05679.1"/>
    <property type="match status" value="1"/>
</dbReference>
<reference evidence="10 11" key="1">
    <citation type="submission" date="2019-06" db="EMBL/GenBank/DDBJ databases">
        <title>Paenimaribius caenipelagi gen. nov., sp. nov., isolated from a tidal flat.</title>
        <authorList>
            <person name="Yoon J.-H."/>
        </authorList>
    </citation>
    <scope>NUCLEOTIDE SEQUENCE [LARGE SCALE GENOMIC DNA]</scope>
    <source>
        <strain evidence="10 11">JBTF-M29</strain>
    </source>
</reference>
<comment type="subunit">
    <text evidence="6">Homodimer.</text>
</comment>
<comment type="caution">
    <text evidence="10">The sequence shown here is derived from an EMBL/GenBank/DDBJ whole genome shotgun (WGS) entry which is preliminary data.</text>
</comment>
<keyword evidence="5 6" id="KW-0664">Pyridoxine biosynthesis</keyword>
<dbReference type="PANTHER" id="PTHR10851">
    <property type="entry name" value="PYRIDOXINE-5-PHOSPHATE OXIDASE"/>
    <property type="match status" value="1"/>
</dbReference>
<evidence type="ECO:0000313" key="11">
    <source>
        <dbReference type="Proteomes" id="UP000318590"/>
    </source>
</evidence>
<dbReference type="PROSITE" id="PS01064">
    <property type="entry name" value="PYRIDOX_OXIDASE"/>
    <property type="match status" value="1"/>
</dbReference>
<dbReference type="InterPro" id="IPR012349">
    <property type="entry name" value="Split_barrel_FMN-bd"/>
</dbReference>
<evidence type="ECO:0000313" key="10">
    <source>
        <dbReference type="EMBL" id="TRD23619.1"/>
    </source>
</evidence>
<dbReference type="RefSeq" id="WP_142832941.1">
    <property type="nucleotide sequence ID" value="NZ_VFSV01000001.1"/>
</dbReference>
<evidence type="ECO:0000256" key="1">
    <source>
        <dbReference type="ARBA" id="ARBA00007301"/>
    </source>
</evidence>
<evidence type="ECO:0000256" key="2">
    <source>
        <dbReference type="ARBA" id="ARBA00022630"/>
    </source>
</evidence>
<dbReference type="OrthoDB" id="9780392at2"/>
<comment type="pathway">
    <text evidence="6">Cofactor metabolism; pyridoxal 5'-phosphate salvage; pyridoxal 5'-phosphate from pyridoxine 5'-phosphate: step 1/1.</text>
</comment>
<evidence type="ECO:0000259" key="8">
    <source>
        <dbReference type="Pfam" id="PF01243"/>
    </source>
</evidence>